<dbReference type="Proteomes" id="UP000318878">
    <property type="component" value="Unassembled WGS sequence"/>
</dbReference>
<feature type="transmembrane region" description="Helical" evidence="2">
    <location>
        <begin position="15"/>
        <end position="35"/>
    </location>
</feature>
<keyword evidence="2" id="KW-1133">Transmembrane helix</keyword>
<feature type="region of interest" description="Disordered" evidence="1">
    <location>
        <begin position="222"/>
        <end position="242"/>
    </location>
</feature>
<feature type="domain" description="DUF374" evidence="3">
    <location>
        <begin position="71"/>
        <end position="140"/>
    </location>
</feature>
<organism evidence="4 5">
    <name type="scientific">Blastopirellula retiformator</name>
    <dbReference type="NCBI Taxonomy" id="2527970"/>
    <lineage>
        <taxon>Bacteria</taxon>
        <taxon>Pseudomonadati</taxon>
        <taxon>Planctomycetota</taxon>
        <taxon>Planctomycetia</taxon>
        <taxon>Pirellulales</taxon>
        <taxon>Pirellulaceae</taxon>
        <taxon>Blastopirellula</taxon>
    </lineage>
</organism>
<evidence type="ECO:0000313" key="4">
    <source>
        <dbReference type="EMBL" id="TWT31988.1"/>
    </source>
</evidence>
<keyword evidence="2" id="KW-0812">Transmembrane</keyword>
<dbReference type="AlphaFoldDB" id="A0A5C5V0M8"/>
<name>A0A5C5V0M8_9BACT</name>
<sequence>MSTDGQNEREAVKVILNWIVAHLAALAVLLLRLTCRVRLHDDPRPALRDAGVSYVYSVLHAHQVAAAMGAERGTAAMVSQSLDGQLIVPTLQVMGVTPIRGSNRTRGQVKGGREALAGLMEHVSSGKPAYLAVDGPRGPRNRVHKGVALLSQKTGAAVVNLVAKPERRWILTKTWDRLQIPKPFCRINGYFAEPVYPIAGESLEDYRRRIEASLSGLELLHDPEEAPQPVAETNVAGDELAA</sequence>
<keyword evidence="5" id="KW-1185">Reference proteome</keyword>
<protein>
    <recommendedName>
        <fullName evidence="3">DUF374 domain-containing protein</fullName>
    </recommendedName>
</protein>
<dbReference type="Pfam" id="PF04028">
    <property type="entry name" value="DUF374"/>
    <property type="match status" value="1"/>
</dbReference>
<keyword evidence="2" id="KW-0472">Membrane</keyword>
<evidence type="ECO:0000313" key="5">
    <source>
        <dbReference type="Proteomes" id="UP000318878"/>
    </source>
</evidence>
<dbReference type="EMBL" id="SJPF01000004">
    <property type="protein sequence ID" value="TWT31988.1"/>
    <property type="molecule type" value="Genomic_DNA"/>
</dbReference>
<dbReference type="InterPro" id="IPR007172">
    <property type="entry name" value="DUF374"/>
</dbReference>
<dbReference type="OrthoDB" id="9810508at2"/>
<gene>
    <name evidence="4" type="ORF">Enr8_39140</name>
</gene>
<comment type="caution">
    <text evidence="4">The sequence shown here is derived from an EMBL/GenBank/DDBJ whole genome shotgun (WGS) entry which is preliminary data.</text>
</comment>
<evidence type="ECO:0000259" key="3">
    <source>
        <dbReference type="Pfam" id="PF04028"/>
    </source>
</evidence>
<evidence type="ECO:0000256" key="1">
    <source>
        <dbReference type="SAM" id="MobiDB-lite"/>
    </source>
</evidence>
<proteinExistence type="predicted"/>
<accession>A0A5C5V0M8</accession>
<dbReference type="CDD" id="cd07983">
    <property type="entry name" value="LPLAT_DUF374-like"/>
    <property type="match status" value="1"/>
</dbReference>
<evidence type="ECO:0000256" key="2">
    <source>
        <dbReference type="SAM" id="Phobius"/>
    </source>
</evidence>
<reference evidence="4 5" key="1">
    <citation type="submission" date="2019-02" db="EMBL/GenBank/DDBJ databases">
        <title>Deep-cultivation of Planctomycetes and their phenomic and genomic characterization uncovers novel biology.</title>
        <authorList>
            <person name="Wiegand S."/>
            <person name="Jogler M."/>
            <person name="Boedeker C."/>
            <person name="Pinto D."/>
            <person name="Vollmers J."/>
            <person name="Rivas-Marin E."/>
            <person name="Kohn T."/>
            <person name="Peeters S.H."/>
            <person name="Heuer A."/>
            <person name="Rast P."/>
            <person name="Oberbeckmann S."/>
            <person name="Bunk B."/>
            <person name="Jeske O."/>
            <person name="Meyerdierks A."/>
            <person name="Storesund J.E."/>
            <person name="Kallscheuer N."/>
            <person name="Luecker S."/>
            <person name="Lage O.M."/>
            <person name="Pohl T."/>
            <person name="Merkel B.J."/>
            <person name="Hornburger P."/>
            <person name="Mueller R.-W."/>
            <person name="Bruemmer F."/>
            <person name="Labrenz M."/>
            <person name="Spormann A.M."/>
            <person name="Op Den Camp H."/>
            <person name="Overmann J."/>
            <person name="Amann R."/>
            <person name="Jetten M.S.M."/>
            <person name="Mascher T."/>
            <person name="Medema M.H."/>
            <person name="Devos D.P."/>
            <person name="Kaster A.-K."/>
            <person name="Ovreas L."/>
            <person name="Rohde M."/>
            <person name="Galperin M.Y."/>
            <person name="Jogler C."/>
        </authorList>
    </citation>
    <scope>NUCLEOTIDE SEQUENCE [LARGE SCALE GENOMIC DNA]</scope>
    <source>
        <strain evidence="4 5">Enr8</strain>
    </source>
</reference>